<sequence length="414" mass="42856">MWGAGASAALTATSNAAFALKINIKPFMSNIRSWSISAVVSCVLLALVMLVMSAVRARLRLTVDRRGTPIRWQSIWFVASATLTLLWWLLLFILLFVFLGSSVWLGATYGASGVIKLTTKVADATTSAAIRALNTTLQARSVAANASAQGTVATPLQPSNSTAAALAAPFPPPAPPPQPDSDNATSCPATCLDLKLLQYWLERRICICSNKNLRDALAYSQDATSALSVVMGGFFLLWAGASTLLMVASADYAQARRERALLLLLQQQRGGGASSGDVAALVEAAGLGPVEGLNGTTTMPAGSPVKASGTGANPFGQLPPGAADAAGGLAAPSDASGPPYPYPGGGAVGVVADNVPLLQDAAMQQQQQQQAYADPYGYGYPQRVASGTQHQQFQQPPPAYGLPGPNGARPPMYG</sequence>
<keyword evidence="4" id="KW-1185">Reference proteome</keyword>
<keyword evidence="2" id="KW-0472">Membrane</keyword>
<organism evidence="3 4">
    <name type="scientific">Chlamydomonas schloesseri</name>
    <dbReference type="NCBI Taxonomy" id="2026947"/>
    <lineage>
        <taxon>Eukaryota</taxon>
        <taxon>Viridiplantae</taxon>
        <taxon>Chlorophyta</taxon>
        <taxon>core chlorophytes</taxon>
        <taxon>Chlorophyceae</taxon>
        <taxon>CS clade</taxon>
        <taxon>Chlamydomonadales</taxon>
        <taxon>Chlamydomonadaceae</taxon>
        <taxon>Chlamydomonas</taxon>
    </lineage>
</organism>
<name>A0A835T3U9_9CHLO</name>
<comment type="caution">
    <text evidence="3">The sequence shown here is derived from an EMBL/GenBank/DDBJ whole genome shotgun (WGS) entry which is preliminary data.</text>
</comment>
<evidence type="ECO:0000313" key="4">
    <source>
        <dbReference type="Proteomes" id="UP000613740"/>
    </source>
</evidence>
<evidence type="ECO:0000313" key="3">
    <source>
        <dbReference type="EMBL" id="KAG2438457.1"/>
    </source>
</evidence>
<keyword evidence="2" id="KW-1133">Transmembrane helix</keyword>
<evidence type="ECO:0000256" key="1">
    <source>
        <dbReference type="SAM" id="MobiDB-lite"/>
    </source>
</evidence>
<reference evidence="3" key="1">
    <citation type="journal article" date="2020" name="bioRxiv">
        <title>Comparative genomics of Chlamydomonas.</title>
        <authorList>
            <person name="Craig R.J."/>
            <person name="Hasan A.R."/>
            <person name="Ness R.W."/>
            <person name="Keightley P.D."/>
        </authorList>
    </citation>
    <scope>NUCLEOTIDE SEQUENCE</scope>
    <source>
        <strain evidence="3">CCAP 11/173</strain>
    </source>
</reference>
<gene>
    <name evidence="3" type="ORF">HYH02_010911</name>
</gene>
<dbReference type="AlphaFoldDB" id="A0A835T3U9"/>
<dbReference type="EMBL" id="JAEHOD010000043">
    <property type="protein sequence ID" value="KAG2438457.1"/>
    <property type="molecule type" value="Genomic_DNA"/>
</dbReference>
<feature type="compositionally biased region" description="Low complexity" evidence="1">
    <location>
        <begin position="318"/>
        <end position="336"/>
    </location>
</feature>
<feature type="transmembrane region" description="Helical" evidence="2">
    <location>
        <begin position="75"/>
        <end position="99"/>
    </location>
</feature>
<feature type="transmembrane region" description="Helical" evidence="2">
    <location>
        <begin position="35"/>
        <end position="55"/>
    </location>
</feature>
<evidence type="ECO:0000256" key="2">
    <source>
        <dbReference type="SAM" id="Phobius"/>
    </source>
</evidence>
<feature type="region of interest" description="Disordered" evidence="1">
    <location>
        <begin position="376"/>
        <end position="414"/>
    </location>
</feature>
<feature type="compositionally biased region" description="Polar residues" evidence="1">
    <location>
        <begin position="385"/>
        <end position="394"/>
    </location>
</feature>
<feature type="transmembrane region" description="Helical" evidence="2">
    <location>
        <begin position="226"/>
        <end position="248"/>
    </location>
</feature>
<keyword evidence="2" id="KW-0812">Transmembrane</keyword>
<accession>A0A835T3U9</accession>
<proteinExistence type="predicted"/>
<dbReference type="OrthoDB" id="543092at2759"/>
<feature type="region of interest" description="Disordered" evidence="1">
    <location>
        <begin position="300"/>
        <end position="336"/>
    </location>
</feature>
<protein>
    <submittedName>
        <fullName evidence="3">Uncharacterized protein</fullName>
    </submittedName>
</protein>
<dbReference type="Proteomes" id="UP000613740">
    <property type="component" value="Unassembled WGS sequence"/>
</dbReference>